<feature type="compositionally biased region" description="Gly residues" evidence="5">
    <location>
        <begin position="1649"/>
        <end position="1659"/>
    </location>
</feature>
<feature type="domain" description="Gram-positive cocci surface proteins LPxTG" evidence="7">
    <location>
        <begin position="1782"/>
        <end position="1818"/>
    </location>
</feature>
<organism evidence="8 9">
    <name type="scientific">Streptococcus mitis SK1073</name>
    <dbReference type="NCBI Taxonomy" id="1008452"/>
    <lineage>
        <taxon>Bacteria</taxon>
        <taxon>Bacillati</taxon>
        <taxon>Bacillota</taxon>
        <taxon>Bacilli</taxon>
        <taxon>Lactobacillales</taxon>
        <taxon>Streptococcaceae</taxon>
        <taxon>Streptococcus</taxon>
        <taxon>Streptococcus mitis group</taxon>
    </lineage>
</organism>
<name>F9H9X4_STRMT</name>
<feature type="region of interest" description="Disordered" evidence="5">
    <location>
        <begin position="1642"/>
        <end position="1665"/>
    </location>
</feature>
<dbReference type="Proteomes" id="UP000003815">
    <property type="component" value="Unassembled WGS sequence"/>
</dbReference>
<feature type="compositionally biased region" description="Low complexity" evidence="5">
    <location>
        <begin position="1747"/>
        <end position="1776"/>
    </location>
</feature>
<evidence type="ECO:0000313" key="8">
    <source>
        <dbReference type="EMBL" id="EGP70015.1"/>
    </source>
</evidence>
<dbReference type="NCBIfam" id="TIGR01167">
    <property type="entry name" value="LPXTG_anchor"/>
    <property type="match status" value="1"/>
</dbReference>
<dbReference type="InterPro" id="IPR019931">
    <property type="entry name" value="LPXTG_anchor"/>
</dbReference>
<dbReference type="InterPro" id="IPR059115">
    <property type="entry name" value="Rib"/>
</dbReference>
<dbReference type="Pfam" id="PF08428">
    <property type="entry name" value="Rib"/>
    <property type="match status" value="1"/>
</dbReference>
<protein>
    <submittedName>
        <fullName evidence="8">Gram positive anchor</fullName>
    </submittedName>
</protein>
<feature type="compositionally biased region" description="Basic and acidic residues" evidence="5">
    <location>
        <begin position="198"/>
        <end position="211"/>
    </location>
</feature>
<feature type="compositionally biased region" description="Polar residues" evidence="5">
    <location>
        <begin position="212"/>
        <end position="223"/>
    </location>
</feature>
<keyword evidence="3 6" id="KW-0732">Signal</keyword>
<feature type="chain" id="PRO_5003391544" evidence="6">
    <location>
        <begin position="44"/>
        <end position="1818"/>
    </location>
</feature>
<feature type="region of interest" description="Disordered" evidence="5">
    <location>
        <begin position="1736"/>
        <end position="1787"/>
    </location>
</feature>
<reference evidence="8 9" key="1">
    <citation type="submission" date="2011-05" db="EMBL/GenBank/DDBJ databases">
        <authorList>
            <person name="Durkin A.S."/>
            <person name="Radune D."/>
            <person name="Hostetler J."/>
            <person name="Torralba M."/>
            <person name="Gillis M."/>
            <person name="Methe B."/>
            <person name="Sutton G."/>
            <person name="Nelson K.E."/>
        </authorList>
    </citation>
    <scope>NUCLEOTIDE SEQUENCE [LARGE SCALE GENOMIC DNA]</scope>
    <source>
        <strain evidence="8 9">SK1073</strain>
    </source>
</reference>
<dbReference type="Pfam" id="PF18938">
    <property type="entry name" value="aRib"/>
    <property type="match status" value="5"/>
</dbReference>
<sequence>MYFNRKNAEQKNWRMIKKGKHFLFGCSLVFAVGASLATQVVHANTAETTVANNSTTGDVNPTQNGDGKTYEAPAVAENKPEVAGTPAVSTTEPAVAAKLDGETAKEVKALDKTKLENYIAEIEAKLANGTYENKTEESVAVLKADLEAAKATLANATTQGEITKAYNKLVTTANTKLKNKPVEKKETPAVDTTNGKETVGKKAENTEKKSESNSIENTGSNDPRNGKALDKNNAFRAEIAYNIDSQGNDYGKKDSVITSGIRGSSESGNAITAVNSVMKYRARYNTDATGKITSVDWQVFFNDHLQNFANDYGVKNEVFRNYIQIPNEVNMPTDIRRLQYRAEMKFVDRKYQLVGGDGSALSDTVTFDNPTPSTAAGRALAKNENLKINGSWDNYTRGLDTLYNNTSFYYKDAVKDELSDTKNLVNSNALPGKRVIYDNSNTGGNYRDGYVWEFTTTVPNTVTNEQLKNMKVSMGMLSTGTAGVDHGFHRIAENPVNLSKADVTPPTVKTQTVKVNEQPKAENSIANFKDLPAGTKAEFKTPVNTATPGEKTATAVVTYSDGSKVEGPVKVIVEKEAAQPAAPVAPAAPAVAPTVEIPYSNKATKEVYVYAGEKNSFDIKFKDDSGKITSAIVNGGGNQPFNPVEGEANKINAKYGFTANKITTETPATADTPAVITYSGTPAATDDLTKDKLDAATKGENPKGMVLGWRYATATDTDGASIENKAVGSSNATDPGSFLLMLKGQAQKYDIAAPTEKVTVADPANVTEAELGKIKEKLQLEYSQTNDDANLADKKGTTVADKDAKIQSVTKDDKGNLVVTYKDGSQDKKPLSEFVRTNEKPIVEIQYSDPAPNKKEVYVYASEVNSFDIKIKDDSGKIASAELRRGSNQEFKDVAGETNKQDTQYGFTANKFTSETTATAENPAVITYTGTPAPEGDFTKEKFEKAIQDGGTPLGWRFVKAIDKDGADARGNGRDATDPTAVNVILKPQTLKYDIQTPAEADKVVVSDVNNVTDKEFEKIKEKVKVEYSQNNPDARLADKKGKEVEAASKVVDKVEKEGNNLVVTYKDGSQDKKLLSELTRTNQKPTVEIQYSDPAPDKKEVYVYASEVNSFDIKIKDDSGKLASAELRRGSNQEFKDVAGETNKQNTEYGFTANKFTTETTATAENPAVITYTGTPAPEGKFTKEKFEKAIQDGGTPLGWRFVKAIDKDGADARGNGRDVTDPTAVNVILKPQTQKYDIKTPAEADKVVVSDVNNVTDKEFEKIKEKVKLEYSQNNPDARLADKKGTEVEAASKVVDKVEKEGNNLVVTYKDGSKDKKPLADLTKTADDAAKPNAGNDVVKPADKTVVANPEKLTDAEKKAIEDKVKAVNPGATVVVDDKGNATVTTPSGNTAVIPAADLTKTADDAAKPNAGNDVVKPADKTVVANPEKLTDAEKKAIEDKVKAVNPGATVVVDDKGNATVTTPSGNTAVIPAADLTKTADDAAKPNAGNDVVKPADKTVVANPEKLTDAEKKAIEDKVKAVNPGATVVVDDKGNATVTTPSGNTAVIPAADLTKTADDAAKPNAGNDVVKPADKTVVANPEKLTDAEKKAIEDKVKAVNPGATVVVDDKGNATVTTPSGNTAVIPAADLTKTAEDTFKQRPYVPSNGGGNNSGNGNGATNTDAKVDKAKLEGAIRQLDELIIKESAKLDAETAKEANALSADAKKVFANADATQAEVDAMVKRIEDFMAKVASSTDHATPANDQAAQTPAVAPATAQAAANAGQTASAQANARKAAKELPNTGTADSTVAMVAAAASALLGLGLAGRRRKEDEEA</sequence>
<feature type="signal peptide" evidence="6">
    <location>
        <begin position="1"/>
        <end position="43"/>
    </location>
</feature>
<dbReference type="InterPro" id="IPR044024">
    <property type="entry name" value="aRib"/>
</dbReference>
<evidence type="ECO:0000256" key="4">
    <source>
        <dbReference type="ARBA" id="ARBA00023088"/>
    </source>
</evidence>
<dbReference type="Gene3D" id="3.10.20.890">
    <property type="match status" value="7"/>
</dbReference>
<evidence type="ECO:0000256" key="3">
    <source>
        <dbReference type="ARBA" id="ARBA00022729"/>
    </source>
</evidence>
<dbReference type="InterPro" id="IPR012706">
    <property type="entry name" value="Rib_alpha_Esp_rpt"/>
</dbReference>
<evidence type="ECO:0000256" key="6">
    <source>
        <dbReference type="SAM" id="SignalP"/>
    </source>
</evidence>
<dbReference type="NCBIfam" id="TIGR02331">
    <property type="entry name" value="rib_alpha"/>
    <property type="match status" value="1"/>
</dbReference>
<gene>
    <name evidence="8" type="ORF">HMPREF9958_0285</name>
</gene>
<comment type="caution">
    <text evidence="8">The sequence shown here is derived from an EMBL/GenBank/DDBJ whole genome shotgun (WGS) entry which is preliminary data.</text>
</comment>
<proteinExistence type="predicted"/>
<evidence type="ECO:0000259" key="7">
    <source>
        <dbReference type="PROSITE" id="PS50847"/>
    </source>
</evidence>
<evidence type="ECO:0000313" key="9">
    <source>
        <dbReference type="Proteomes" id="UP000003815"/>
    </source>
</evidence>
<dbReference type="EMBL" id="AFQT01000019">
    <property type="protein sequence ID" value="EGP70015.1"/>
    <property type="molecule type" value="Genomic_DNA"/>
</dbReference>
<dbReference type="PATRIC" id="fig|1008452.3.peg.442"/>
<evidence type="ECO:0000256" key="2">
    <source>
        <dbReference type="ARBA" id="ARBA00022525"/>
    </source>
</evidence>
<feature type="region of interest" description="Disordered" evidence="5">
    <location>
        <begin position="179"/>
        <end position="229"/>
    </location>
</feature>
<dbReference type="Pfam" id="PF00746">
    <property type="entry name" value="Gram_pos_anchor"/>
    <property type="match status" value="1"/>
</dbReference>
<evidence type="ECO:0000256" key="5">
    <source>
        <dbReference type="SAM" id="MobiDB-lite"/>
    </source>
</evidence>
<accession>F9H9X4</accession>
<dbReference type="RefSeq" id="WP_000273830.1">
    <property type="nucleotide sequence ID" value="NZ_AFQT01000019.1"/>
</dbReference>
<dbReference type="PROSITE" id="PS50847">
    <property type="entry name" value="GRAM_POS_ANCHORING"/>
    <property type="match status" value="1"/>
</dbReference>
<dbReference type="Gene3D" id="2.60.40.4140">
    <property type="match status" value="1"/>
</dbReference>
<keyword evidence="2" id="KW-0964">Secreted</keyword>
<evidence type="ECO:0000256" key="1">
    <source>
        <dbReference type="ARBA" id="ARBA00022512"/>
    </source>
</evidence>
<keyword evidence="4" id="KW-0572">Peptidoglycan-anchor</keyword>
<keyword evidence="1" id="KW-0134">Cell wall</keyword>